<organism evidence="1 2">
    <name type="scientific">Aspergillus homomorphus (strain CBS 101889)</name>
    <dbReference type="NCBI Taxonomy" id="1450537"/>
    <lineage>
        <taxon>Eukaryota</taxon>
        <taxon>Fungi</taxon>
        <taxon>Dikarya</taxon>
        <taxon>Ascomycota</taxon>
        <taxon>Pezizomycotina</taxon>
        <taxon>Eurotiomycetes</taxon>
        <taxon>Eurotiomycetidae</taxon>
        <taxon>Eurotiales</taxon>
        <taxon>Aspergillaceae</taxon>
        <taxon>Aspergillus</taxon>
        <taxon>Aspergillus subgen. Circumdati</taxon>
    </lineage>
</organism>
<gene>
    <name evidence="1" type="ORF">BO97DRAFT_148240</name>
</gene>
<reference evidence="1 2" key="1">
    <citation type="submission" date="2018-02" db="EMBL/GenBank/DDBJ databases">
        <title>The genomes of Aspergillus section Nigri reveals drivers in fungal speciation.</title>
        <authorList>
            <consortium name="DOE Joint Genome Institute"/>
            <person name="Vesth T.C."/>
            <person name="Nybo J."/>
            <person name="Theobald S."/>
            <person name="Brandl J."/>
            <person name="Frisvad J.C."/>
            <person name="Nielsen K.F."/>
            <person name="Lyhne E.K."/>
            <person name="Kogle M.E."/>
            <person name="Kuo A."/>
            <person name="Riley R."/>
            <person name="Clum A."/>
            <person name="Nolan M."/>
            <person name="Lipzen A."/>
            <person name="Salamov A."/>
            <person name="Henrissat B."/>
            <person name="Wiebenga A."/>
            <person name="De vries R.P."/>
            <person name="Grigoriev I.V."/>
            <person name="Mortensen U.H."/>
            <person name="Andersen M.R."/>
            <person name="Baker S.E."/>
        </authorList>
    </citation>
    <scope>NUCLEOTIDE SEQUENCE [LARGE SCALE GENOMIC DNA]</scope>
    <source>
        <strain evidence="1 2">CBS 101889</strain>
    </source>
</reference>
<sequence length="135" mass="15146">MASFHHGHGSTFLHTYQPSAISTVNSRESRHRRGFKLWSHPVVRAYSSSRRLLSHYFFTPSRARSCAPYTLTRPGSHGVPATCILSSLLMLFRASPGLFRPLAGRPGLMQPLSSEVLFDSFHSCFVVRGWTPEIT</sequence>
<protein>
    <submittedName>
        <fullName evidence="1">Uncharacterized protein</fullName>
    </submittedName>
</protein>
<keyword evidence="2" id="KW-1185">Reference proteome</keyword>
<name>A0A395HQ65_ASPHC</name>
<accession>A0A395HQ65</accession>
<dbReference type="RefSeq" id="XP_025549246.1">
    <property type="nucleotide sequence ID" value="XM_025690151.1"/>
</dbReference>
<dbReference type="GeneID" id="37194440"/>
<proteinExistence type="predicted"/>
<dbReference type="Proteomes" id="UP000248961">
    <property type="component" value="Unassembled WGS sequence"/>
</dbReference>
<evidence type="ECO:0000313" key="1">
    <source>
        <dbReference type="EMBL" id="RAL10092.1"/>
    </source>
</evidence>
<evidence type="ECO:0000313" key="2">
    <source>
        <dbReference type="Proteomes" id="UP000248961"/>
    </source>
</evidence>
<dbReference type="VEuPathDB" id="FungiDB:BO97DRAFT_148240"/>
<dbReference type="AlphaFoldDB" id="A0A395HQ65"/>
<dbReference type="EMBL" id="KZ824298">
    <property type="protein sequence ID" value="RAL10092.1"/>
    <property type="molecule type" value="Genomic_DNA"/>
</dbReference>